<organism evidence="2 3">
    <name type="scientific">Collybiopsis luxurians FD-317 M1</name>
    <dbReference type="NCBI Taxonomy" id="944289"/>
    <lineage>
        <taxon>Eukaryota</taxon>
        <taxon>Fungi</taxon>
        <taxon>Dikarya</taxon>
        <taxon>Basidiomycota</taxon>
        <taxon>Agaricomycotina</taxon>
        <taxon>Agaricomycetes</taxon>
        <taxon>Agaricomycetidae</taxon>
        <taxon>Agaricales</taxon>
        <taxon>Marasmiineae</taxon>
        <taxon>Omphalotaceae</taxon>
        <taxon>Collybiopsis</taxon>
        <taxon>Collybiopsis luxurians</taxon>
    </lineage>
</organism>
<sequence length="245" mass="27910">MHNFPLDPTPNTLSFFVVYMSHHIEPWSVGNYLSGICDHLEIYFPEVRSNHLSPLVSKTLQGMKKLRSRPTRCKLPLSRDHLLCAQNSLLPSSSHNDVLFVTMLITGTCGLLRLGELAIPDDPQIQNSRKIIQQESVELLGEDGFTFSLPFHKADRTFEGNRVVIRPIWSLHMCAVFCRYLHSHNDLFPLHPDLWVTAEGYPPTRKWFMNRLRRLEPDSRWAGQSMRACGATALAEDGAAPHVIQ</sequence>
<dbReference type="SUPFAM" id="SSF56349">
    <property type="entry name" value="DNA breaking-rejoining enzymes"/>
    <property type="match status" value="1"/>
</dbReference>
<feature type="non-terminal residue" evidence="2">
    <location>
        <position position="245"/>
    </location>
</feature>
<evidence type="ECO:0000313" key="3">
    <source>
        <dbReference type="Proteomes" id="UP000053593"/>
    </source>
</evidence>
<dbReference type="OrthoDB" id="5598396at2759"/>
<gene>
    <name evidence="2" type="ORF">GYMLUDRAFT_123778</name>
</gene>
<reference evidence="2 3" key="1">
    <citation type="submission" date="2014-04" db="EMBL/GenBank/DDBJ databases">
        <title>Evolutionary Origins and Diversification of the Mycorrhizal Mutualists.</title>
        <authorList>
            <consortium name="DOE Joint Genome Institute"/>
            <consortium name="Mycorrhizal Genomics Consortium"/>
            <person name="Kohler A."/>
            <person name="Kuo A."/>
            <person name="Nagy L.G."/>
            <person name="Floudas D."/>
            <person name="Copeland A."/>
            <person name="Barry K.W."/>
            <person name="Cichocki N."/>
            <person name="Veneault-Fourrey C."/>
            <person name="LaButti K."/>
            <person name="Lindquist E.A."/>
            <person name="Lipzen A."/>
            <person name="Lundell T."/>
            <person name="Morin E."/>
            <person name="Murat C."/>
            <person name="Riley R."/>
            <person name="Ohm R."/>
            <person name="Sun H."/>
            <person name="Tunlid A."/>
            <person name="Henrissat B."/>
            <person name="Grigoriev I.V."/>
            <person name="Hibbett D.S."/>
            <person name="Martin F."/>
        </authorList>
    </citation>
    <scope>NUCLEOTIDE SEQUENCE [LARGE SCALE GENOMIC DNA]</scope>
    <source>
        <strain evidence="2 3">FD-317 M1</strain>
    </source>
</reference>
<evidence type="ECO:0000313" key="2">
    <source>
        <dbReference type="EMBL" id="KIK55267.1"/>
    </source>
</evidence>
<proteinExistence type="predicted"/>
<dbReference type="AlphaFoldDB" id="A0A0D0CB49"/>
<dbReference type="InterPro" id="IPR011010">
    <property type="entry name" value="DNA_brk_join_enz"/>
</dbReference>
<dbReference type="GO" id="GO:0015074">
    <property type="term" value="P:DNA integration"/>
    <property type="evidence" value="ECO:0007669"/>
    <property type="project" value="InterPro"/>
</dbReference>
<dbReference type="InterPro" id="IPR013762">
    <property type="entry name" value="Integrase-like_cat_sf"/>
</dbReference>
<keyword evidence="1" id="KW-0233">DNA recombination</keyword>
<accession>A0A0D0CB49</accession>
<dbReference type="Gene3D" id="1.10.443.10">
    <property type="entry name" value="Intergrase catalytic core"/>
    <property type="match status" value="1"/>
</dbReference>
<keyword evidence="3" id="KW-1185">Reference proteome</keyword>
<evidence type="ECO:0000256" key="1">
    <source>
        <dbReference type="ARBA" id="ARBA00023172"/>
    </source>
</evidence>
<protein>
    <submittedName>
        <fullName evidence="2">Uncharacterized protein</fullName>
    </submittedName>
</protein>
<dbReference type="GO" id="GO:0003677">
    <property type="term" value="F:DNA binding"/>
    <property type="evidence" value="ECO:0007669"/>
    <property type="project" value="InterPro"/>
</dbReference>
<dbReference type="Proteomes" id="UP000053593">
    <property type="component" value="Unassembled WGS sequence"/>
</dbReference>
<dbReference type="GO" id="GO:0006310">
    <property type="term" value="P:DNA recombination"/>
    <property type="evidence" value="ECO:0007669"/>
    <property type="project" value="UniProtKB-KW"/>
</dbReference>
<dbReference type="HOGENOM" id="CLU_083223_0_0_1"/>
<name>A0A0D0CB49_9AGAR</name>
<dbReference type="EMBL" id="KN834808">
    <property type="protein sequence ID" value="KIK55267.1"/>
    <property type="molecule type" value="Genomic_DNA"/>
</dbReference>